<evidence type="ECO:0000313" key="4">
    <source>
        <dbReference type="Proteomes" id="UP000275395"/>
    </source>
</evidence>
<feature type="region of interest" description="Disordered" evidence="1">
    <location>
        <begin position="1"/>
        <end position="22"/>
    </location>
</feature>
<protein>
    <recommendedName>
        <fullName evidence="2">Antirepressor protein C-terminal domain-containing protein</fullName>
    </recommendedName>
</protein>
<dbReference type="Pfam" id="PF09669">
    <property type="entry name" value="Phage_pRha"/>
    <property type="match status" value="1"/>
</dbReference>
<accession>A0A3L6ZSH1</accession>
<dbReference type="InterPro" id="IPR005039">
    <property type="entry name" value="Ant_C"/>
</dbReference>
<dbReference type="InterPro" id="IPR014054">
    <property type="entry name" value="Phage_regulatory_Rha"/>
</dbReference>
<feature type="compositionally biased region" description="Low complexity" evidence="1">
    <location>
        <begin position="1"/>
        <end position="14"/>
    </location>
</feature>
<evidence type="ECO:0000259" key="2">
    <source>
        <dbReference type="Pfam" id="PF03374"/>
    </source>
</evidence>
<dbReference type="AlphaFoldDB" id="A0A3L6ZSH1"/>
<dbReference type="EMBL" id="RCUW01000001">
    <property type="protein sequence ID" value="RLP70896.1"/>
    <property type="molecule type" value="Genomic_DNA"/>
</dbReference>
<comment type="caution">
    <text evidence="3">The sequence shown here is derived from an EMBL/GenBank/DDBJ whole genome shotgun (WGS) entry which is preliminary data.</text>
</comment>
<proteinExistence type="predicted"/>
<reference evidence="3 4" key="1">
    <citation type="submission" date="2018-10" db="EMBL/GenBank/DDBJ databases">
        <authorList>
            <person name="Li J."/>
        </authorList>
    </citation>
    <scope>NUCLEOTIDE SEQUENCE [LARGE SCALE GENOMIC DNA]</scope>
    <source>
        <strain evidence="3 4">JCM 30549</strain>
    </source>
</reference>
<sequence>MTPATKKPGAGAPGADKKAGKAMSNDIIQQVGGELRVSSETIAQRTEVEHRAVLQLVSTHDVALRSFGPVAFEMRPLPGGGNPVRVAHLNEPQATLLMTFMRNSVVVVDFKVELVAQFYRMRRELAGQVDLPRSLPDALRAYAMEVEKSAALEAKVQEDAPKMEAFEQFLGAAGDLDLRETAQSLDLGRTRLADFLRRQGFFSPGSTTPYQRFVDRGWFRPVTRVSQRPEGPKAYQVTLVTPAGREAIRERLEATRSNLVAVV</sequence>
<evidence type="ECO:0000256" key="1">
    <source>
        <dbReference type="SAM" id="MobiDB-lite"/>
    </source>
</evidence>
<name>A0A3L6ZSH1_9MICO</name>
<dbReference type="GO" id="GO:0003677">
    <property type="term" value="F:DNA binding"/>
    <property type="evidence" value="ECO:0007669"/>
    <property type="project" value="InterPro"/>
</dbReference>
<organism evidence="3 4">
    <name type="scientific">Mycetocola reblochoni</name>
    <dbReference type="NCBI Taxonomy" id="331618"/>
    <lineage>
        <taxon>Bacteria</taxon>
        <taxon>Bacillati</taxon>
        <taxon>Actinomycetota</taxon>
        <taxon>Actinomycetes</taxon>
        <taxon>Micrococcales</taxon>
        <taxon>Microbacteriaceae</taxon>
        <taxon>Mycetocola</taxon>
    </lineage>
</organism>
<dbReference type="Pfam" id="PF03374">
    <property type="entry name" value="ANT"/>
    <property type="match status" value="1"/>
</dbReference>
<feature type="domain" description="Antirepressor protein C-terminal" evidence="2">
    <location>
        <begin position="153"/>
        <end position="253"/>
    </location>
</feature>
<evidence type="ECO:0000313" key="3">
    <source>
        <dbReference type="EMBL" id="RLP70896.1"/>
    </source>
</evidence>
<gene>
    <name evidence="3" type="ORF">D9V30_00220</name>
</gene>
<dbReference type="Proteomes" id="UP000275395">
    <property type="component" value="Unassembled WGS sequence"/>
</dbReference>